<dbReference type="GO" id="GO:0005892">
    <property type="term" value="C:acetylcholine-gated channel complex"/>
    <property type="evidence" value="ECO:0007669"/>
    <property type="project" value="InterPro"/>
</dbReference>
<feature type="region of interest" description="Disordered" evidence="1">
    <location>
        <begin position="287"/>
        <end position="356"/>
    </location>
</feature>
<evidence type="ECO:0000313" key="4">
    <source>
        <dbReference type="Proteomes" id="UP000316759"/>
    </source>
</evidence>
<dbReference type="AlphaFoldDB" id="A0A504YWD8"/>
<dbReference type="OrthoDB" id="8062037at2759"/>
<keyword evidence="2" id="KW-0812">Transmembrane</keyword>
<dbReference type="STRING" id="46835.A0A504YWD8"/>
<evidence type="ECO:0000256" key="1">
    <source>
        <dbReference type="SAM" id="MobiDB-lite"/>
    </source>
</evidence>
<dbReference type="PANTHER" id="PTHR33748:SF5">
    <property type="entry name" value="GROUND-LIKE DOMAIN-CONTAINING PROTEIN"/>
    <property type="match status" value="1"/>
</dbReference>
<organism evidence="3 4">
    <name type="scientific">Fasciola gigantica</name>
    <name type="common">Giant liver fluke</name>
    <dbReference type="NCBI Taxonomy" id="46835"/>
    <lineage>
        <taxon>Eukaryota</taxon>
        <taxon>Metazoa</taxon>
        <taxon>Spiralia</taxon>
        <taxon>Lophotrochozoa</taxon>
        <taxon>Platyhelminthes</taxon>
        <taxon>Trematoda</taxon>
        <taxon>Digenea</taxon>
        <taxon>Plagiorchiida</taxon>
        <taxon>Echinostomata</taxon>
        <taxon>Echinostomatoidea</taxon>
        <taxon>Fasciolidae</taxon>
        <taxon>Fasciola</taxon>
    </lineage>
</organism>
<name>A0A504YWD8_FASGI</name>
<accession>A0A504YWD8</accession>
<keyword evidence="4" id="KW-1185">Reference proteome</keyword>
<dbReference type="InterPro" id="IPR033438">
    <property type="entry name" value="MOLO1"/>
</dbReference>
<evidence type="ECO:0000313" key="3">
    <source>
        <dbReference type="EMBL" id="TPP64949.1"/>
    </source>
</evidence>
<feature type="transmembrane region" description="Helical" evidence="2">
    <location>
        <begin position="210"/>
        <end position="232"/>
    </location>
</feature>
<proteinExistence type="predicted"/>
<feature type="compositionally biased region" description="Polar residues" evidence="1">
    <location>
        <begin position="412"/>
        <end position="427"/>
    </location>
</feature>
<dbReference type="PANTHER" id="PTHR33748">
    <property type="entry name" value="PROTEIN CBG04600"/>
    <property type="match status" value="1"/>
</dbReference>
<dbReference type="Pfam" id="PF17175">
    <property type="entry name" value="MOLO1"/>
    <property type="match status" value="1"/>
</dbReference>
<feature type="region of interest" description="Disordered" evidence="1">
    <location>
        <begin position="400"/>
        <end position="427"/>
    </location>
</feature>
<reference evidence="3 4" key="1">
    <citation type="submission" date="2019-04" db="EMBL/GenBank/DDBJ databases">
        <title>Annotation for the trematode Fasciola gigantica.</title>
        <authorList>
            <person name="Choi Y.-J."/>
        </authorList>
    </citation>
    <scope>NUCLEOTIDE SEQUENCE [LARGE SCALE GENOMIC DNA]</scope>
    <source>
        <strain evidence="3">Uganda_cow_1</strain>
    </source>
</reference>
<keyword evidence="2" id="KW-0472">Membrane</keyword>
<evidence type="ECO:0000256" key="2">
    <source>
        <dbReference type="SAM" id="Phobius"/>
    </source>
</evidence>
<dbReference type="Proteomes" id="UP000316759">
    <property type="component" value="Unassembled WGS sequence"/>
</dbReference>
<gene>
    <name evidence="3" type="ORF">FGIG_00832</name>
</gene>
<comment type="caution">
    <text evidence="3">The sequence shown here is derived from an EMBL/GenBank/DDBJ whole genome shotgun (WGS) entry which is preliminary data.</text>
</comment>
<keyword evidence="2" id="KW-1133">Transmembrane helix</keyword>
<dbReference type="EMBL" id="SUNJ01003820">
    <property type="protein sequence ID" value="TPP64949.1"/>
    <property type="molecule type" value="Genomic_DNA"/>
</dbReference>
<sequence length="427" mass="46746">MKIGPGTVSRLVHMFSTTFAWVPMELMFILGQVLSETLTTSVLPNPRYSPLLCGLTRPGFICDLNRTLSESARASLHQFLETRPRDTPCFCGKPCSLDQIGLSRRLIIGVLILGALPRTNMSAVDYAEYARSTWVLGSCPGNDVLMLAMGSKIYIAYGSLVSRALTPDCIRSLPSTYDVKMFVNRTIQHLAGILQQFFVNPCVCRSCKNAYSWFKIPAMLLACFCLLMWLSLVGRRAYLRRVHLPVVRGAACCSLSDLDYLGNNLDYVVRLPPRAFARSRLSQSRRVLLSSPSQSAAGGTRVTQNSPQRDDSLRSSSLSADSAPRRLRSPSPPPPPYASLIKSSPVPSLLSPQEDPKITAADSNMVSVEQYFVDSVNQESKPPTYSDVLALSQLGIQTSPCPSGESHVEETNPCSSSHSAIKTQTDA</sequence>
<protein>
    <submittedName>
        <fullName evidence="3">Uncharacterized protein</fullName>
    </submittedName>
</protein>